<dbReference type="RefSeq" id="WP_345034242.1">
    <property type="nucleotide sequence ID" value="NZ_BAABED010000001.1"/>
</dbReference>
<feature type="signal peptide" evidence="2">
    <location>
        <begin position="1"/>
        <end position="21"/>
    </location>
</feature>
<keyword evidence="2" id="KW-0732">Signal</keyword>
<gene>
    <name evidence="3" type="ORF">ACFFPI_04125</name>
</gene>
<feature type="chain" id="PRO_5047419861" evidence="2">
    <location>
        <begin position="22"/>
        <end position="116"/>
    </location>
</feature>
<reference evidence="3 4" key="1">
    <citation type="submission" date="2024-09" db="EMBL/GenBank/DDBJ databases">
        <authorList>
            <person name="Sun Q."/>
            <person name="Mori K."/>
        </authorList>
    </citation>
    <scope>NUCLEOTIDE SEQUENCE [LARGE SCALE GENOMIC DNA]</scope>
    <source>
        <strain evidence="3 4">JCM 13519</strain>
    </source>
</reference>
<protein>
    <submittedName>
        <fullName evidence="3">LPXTG cell wall anchor domain-containing protein</fullName>
    </submittedName>
</protein>
<organism evidence="3 4">
    <name type="scientific">Arthrobacter methylotrophus</name>
    <dbReference type="NCBI Taxonomy" id="121291"/>
    <lineage>
        <taxon>Bacteria</taxon>
        <taxon>Bacillati</taxon>
        <taxon>Actinomycetota</taxon>
        <taxon>Actinomycetes</taxon>
        <taxon>Micrococcales</taxon>
        <taxon>Micrococcaceae</taxon>
        <taxon>Arthrobacter</taxon>
    </lineage>
</organism>
<keyword evidence="1" id="KW-1133">Transmembrane helix</keyword>
<proteinExistence type="predicted"/>
<keyword evidence="4" id="KW-1185">Reference proteome</keyword>
<dbReference type="EMBL" id="JBHMBH010000009">
    <property type="protein sequence ID" value="MFB9713339.1"/>
    <property type="molecule type" value="Genomic_DNA"/>
</dbReference>
<feature type="transmembrane region" description="Helical" evidence="1">
    <location>
        <begin position="85"/>
        <end position="103"/>
    </location>
</feature>
<name>A0ABV5ULC7_9MICC</name>
<evidence type="ECO:0000256" key="2">
    <source>
        <dbReference type="SAM" id="SignalP"/>
    </source>
</evidence>
<comment type="caution">
    <text evidence="3">The sequence shown here is derived from an EMBL/GenBank/DDBJ whole genome shotgun (WGS) entry which is preliminary data.</text>
</comment>
<sequence length="116" mass="11789">MPTLGILAAASAAATPTPATALTNGNDLTIVDAPPDVTLKLQTFTTKLLIAFLKGDIHMYGNSGVPPAAGGIVGGTLAYTGVNTTAAILVAGFCLLTGILLLVRSRHFKKTADQIL</sequence>
<accession>A0ABV5ULC7</accession>
<keyword evidence="1" id="KW-0472">Membrane</keyword>
<dbReference type="Proteomes" id="UP001589536">
    <property type="component" value="Unassembled WGS sequence"/>
</dbReference>
<dbReference type="NCBIfam" id="TIGR01167">
    <property type="entry name" value="LPXTG_anchor"/>
    <property type="match status" value="1"/>
</dbReference>
<evidence type="ECO:0000313" key="3">
    <source>
        <dbReference type="EMBL" id="MFB9713339.1"/>
    </source>
</evidence>
<evidence type="ECO:0000256" key="1">
    <source>
        <dbReference type="SAM" id="Phobius"/>
    </source>
</evidence>
<evidence type="ECO:0000313" key="4">
    <source>
        <dbReference type="Proteomes" id="UP001589536"/>
    </source>
</evidence>
<keyword evidence="1" id="KW-0812">Transmembrane</keyword>